<reference evidence="1 2" key="1">
    <citation type="submission" date="2024-07" db="EMBL/GenBank/DDBJ databases">
        <authorList>
            <person name="Hebao G."/>
        </authorList>
    </citation>
    <scope>NUCLEOTIDE SEQUENCE [LARGE SCALE GENOMIC DNA]</scope>
    <source>
        <strain evidence="1 2">ACCC 02193</strain>
    </source>
</reference>
<organism evidence="1 2">
    <name type="scientific">Erwinia aeris</name>
    <dbReference type="NCBI Taxonomy" id="3239803"/>
    <lineage>
        <taxon>Bacteria</taxon>
        <taxon>Pseudomonadati</taxon>
        <taxon>Pseudomonadota</taxon>
        <taxon>Gammaproteobacteria</taxon>
        <taxon>Enterobacterales</taxon>
        <taxon>Erwiniaceae</taxon>
        <taxon>Erwinia</taxon>
    </lineage>
</organism>
<accession>A0ABV4EDD5</accession>
<name>A0ABV4EDD5_9GAMM</name>
<dbReference type="RefSeq" id="WP_369896486.1">
    <property type="nucleotide sequence ID" value="NZ_JBGFFX010000015.1"/>
</dbReference>
<dbReference type="Proteomes" id="UP001565243">
    <property type="component" value="Unassembled WGS sequence"/>
</dbReference>
<evidence type="ECO:0000313" key="1">
    <source>
        <dbReference type="EMBL" id="MEY8772757.1"/>
    </source>
</evidence>
<comment type="caution">
    <text evidence="1">The sequence shown here is derived from an EMBL/GenBank/DDBJ whole genome shotgun (WGS) entry which is preliminary data.</text>
</comment>
<dbReference type="EMBL" id="JBGFFX010000015">
    <property type="protein sequence ID" value="MEY8772757.1"/>
    <property type="molecule type" value="Genomic_DNA"/>
</dbReference>
<proteinExistence type="predicted"/>
<keyword evidence="2" id="KW-1185">Reference proteome</keyword>
<evidence type="ECO:0000313" key="2">
    <source>
        <dbReference type="Proteomes" id="UP001565243"/>
    </source>
</evidence>
<gene>
    <name evidence="1" type="ORF">AB6T85_20320</name>
</gene>
<sequence length="87" mass="9936">MALSTNIRDLFNLADFESEMLVALAYKKLGLVELEDERDVDVQITREVAMFTLEYGMDLGHYLNSNCAAMVYSIRTIELEIARLESL</sequence>
<protein>
    <submittedName>
        <fullName evidence="1">Uncharacterized protein</fullName>
    </submittedName>
</protein>